<dbReference type="AlphaFoldDB" id="A0A250VKT3"/>
<comment type="caution">
    <text evidence="1">The sequence shown here is derived from an EMBL/GenBank/DDBJ whole genome shotgun (WGS) entry which is preliminary data.</text>
</comment>
<gene>
    <name evidence="1" type="ORF">SO3561_06304</name>
</gene>
<accession>A0A250VKT3</accession>
<protein>
    <submittedName>
        <fullName evidence="1">Uncharacterized protein</fullName>
    </submittedName>
</protein>
<name>A0A250VKT3_STROL</name>
<dbReference type="Proteomes" id="UP000217446">
    <property type="component" value="Unassembled WGS sequence"/>
</dbReference>
<dbReference type="EMBL" id="BDQI01000015">
    <property type="protein sequence ID" value="GAX54751.1"/>
    <property type="molecule type" value="Genomic_DNA"/>
</dbReference>
<proteinExistence type="predicted"/>
<sequence>MAAEQYEVQAVSETFSRDGNPLWHIVSLKPDGTYHDYVFPQDSLEWRAAEYSIDPSDVETLLDVILHEPHKAPLNRDDPALMEGRISRAVIPSAGTRVGDYEATTLFNAETKKDAREAHLVRIQHAKANRVKVVSPAGKPDPLDKIRSKYRNEPKLIEDKRRAVNEGRSVLRKNLEAFQLKNRKEA</sequence>
<evidence type="ECO:0000313" key="2">
    <source>
        <dbReference type="Proteomes" id="UP000217446"/>
    </source>
</evidence>
<dbReference type="RefSeq" id="WP_159064481.1">
    <property type="nucleotide sequence ID" value="NZ_BDQI01000015.1"/>
</dbReference>
<organism evidence="1 2">
    <name type="scientific">Streptomyces olivochromogenes</name>
    <dbReference type="NCBI Taxonomy" id="1963"/>
    <lineage>
        <taxon>Bacteria</taxon>
        <taxon>Bacillati</taxon>
        <taxon>Actinomycetota</taxon>
        <taxon>Actinomycetes</taxon>
        <taxon>Kitasatosporales</taxon>
        <taxon>Streptomycetaceae</taxon>
        <taxon>Streptomyces</taxon>
    </lineage>
</organism>
<evidence type="ECO:0000313" key="1">
    <source>
        <dbReference type="EMBL" id="GAX54751.1"/>
    </source>
</evidence>
<keyword evidence="2" id="KW-1185">Reference proteome</keyword>
<reference evidence="2" key="1">
    <citation type="submission" date="2017-05" db="EMBL/GenBank/DDBJ databases">
        <title>Streptomyces olivochromogenes NBRC 3561 whole genome shotgun sequence.</title>
        <authorList>
            <person name="Dohra H."/>
            <person name="Kodani S."/>
        </authorList>
    </citation>
    <scope>NUCLEOTIDE SEQUENCE [LARGE SCALE GENOMIC DNA]</scope>
    <source>
        <strain evidence="2">NBRC 3561</strain>
    </source>
</reference>